<dbReference type="PRINTS" id="PR00109">
    <property type="entry name" value="TYRKINASE"/>
</dbReference>
<dbReference type="InterPro" id="IPR011009">
    <property type="entry name" value="Kinase-like_dom_sf"/>
</dbReference>
<dbReference type="SMART" id="SM00220">
    <property type="entry name" value="S_TKc"/>
    <property type="match status" value="1"/>
</dbReference>
<dbReference type="SUPFAM" id="SSF56112">
    <property type="entry name" value="Protein kinase-like (PK-like)"/>
    <property type="match status" value="2"/>
</dbReference>
<dbReference type="GO" id="GO:0005524">
    <property type="term" value="F:ATP binding"/>
    <property type="evidence" value="ECO:0007669"/>
    <property type="project" value="InterPro"/>
</dbReference>
<dbReference type="GO" id="GO:0004674">
    <property type="term" value="F:protein serine/threonine kinase activity"/>
    <property type="evidence" value="ECO:0007669"/>
    <property type="project" value="TreeGrafter"/>
</dbReference>
<dbReference type="PROSITE" id="PS50011">
    <property type="entry name" value="PROTEIN_KINASE_DOM"/>
    <property type="match status" value="2"/>
</dbReference>
<keyword evidence="3" id="KW-1185">Reference proteome</keyword>
<feature type="domain" description="Protein kinase" evidence="1">
    <location>
        <begin position="295"/>
        <end position="508"/>
    </location>
</feature>
<evidence type="ECO:0000313" key="3">
    <source>
        <dbReference type="Proteomes" id="UP000044841"/>
    </source>
</evidence>
<reference evidence="2 3" key="1">
    <citation type="submission" date="2015-07" db="EMBL/GenBank/DDBJ databases">
        <authorList>
            <person name="Noorani M."/>
        </authorList>
    </citation>
    <scope>NUCLEOTIDE SEQUENCE [LARGE SCALE GENOMIC DNA]</scope>
    <source>
        <strain evidence="2">BBA 69670</strain>
    </source>
</reference>
<keyword evidence="2" id="KW-0808">Transferase</keyword>
<dbReference type="Gene3D" id="1.10.510.10">
    <property type="entry name" value="Transferase(Phosphotransferase) domain 1"/>
    <property type="match status" value="2"/>
</dbReference>
<dbReference type="InterPro" id="IPR051681">
    <property type="entry name" value="Ser/Thr_Kinases-Pseudokinases"/>
</dbReference>
<dbReference type="Pfam" id="PF07714">
    <property type="entry name" value="PK_Tyr_Ser-Thr"/>
    <property type="match status" value="2"/>
</dbReference>
<dbReference type="AlphaFoldDB" id="A0A0K6FZB5"/>
<dbReference type="InterPro" id="IPR008271">
    <property type="entry name" value="Ser/Thr_kinase_AS"/>
</dbReference>
<dbReference type="Proteomes" id="UP000044841">
    <property type="component" value="Unassembled WGS sequence"/>
</dbReference>
<dbReference type="InterPro" id="IPR000719">
    <property type="entry name" value="Prot_kinase_dom"/>
</dbReference>
<gene>
    <name evidence="2" type="ORF">RSOLAG22IIIB_09710</name>
</gene>
<dbReference type="PANTHER" id="PTHR44329">
    <property type="entry name" value="SERINE/THREONINE-PROTEIN KINASE TNNI3K-RELATED"/>
    <property type="match status" value="1"/>
</dbReference>
<name>A0A0K6FZB5_9AGAM</name>
<dbReference type="PANTHER" id="PTHR44329:SF214">
    <property type="entry name" value="PROTEIN KINASE DOMAIN-CONTAINING PROTEIN"/>
    <property type="match status" value="1"/>
</dbReference>
<dbReference type="InterPro" id="IPR001245">
    <property type="entry name" value="Ser-Thr/Tyr_kinase_cat_dom"/>
</dbReference>
<proteinExistence type="predicted"/>
<dbReference type="PROSITE" id="PS00108">
    <property type="entry name" value="PROTEIN_KINASE_ST"/>
    <property type="match status" value="1"/>
</dbReference>
<keyword evidence="2" id="KW-0418">Kinase</keyword>
<protein>
    <submittedName>
        <fullName evidence="2">Proto-oncogene tyrosine-protein kinase ROS</fullName>
    </submittedName>
</protein>
<dbReference type="EMBL" id="CYGV01001251">
    <property type="protein sequence ID" value="CUA71616.1"/>
    <property type="molecule type" value="Genomic_DNA"/>
</dbReference>
<accession>A0A0K6FZB5</accession>
<sequence length="508" mass="55476">MAQRPSDTSTHSGSARRAISRSMTAEEILPLLSDHGCEDITDQLCQVGPPICNGGFGNVHQGALRHGEQVAVKCLRMPGIHDSNDKQLKFAAHELYVWSKCRHRNVLKLLGVAIYDNQIAMVSPWMANGDMPTYLSNYPETDRYDLCSQVADAVAYLKSHNMVHGDIKGANVLVSEEHVPKLTDFGTSALTNYTLAFTAANWSQLGISVRWAAPEMLEGKQGFESDVYALGMTILEAFVGSVPYASLTDLAVIARLMQKIPPERPQECMGGEFPDALWNLLTKSWDAVPENRPMAQSVRNTLMAMMGPTDVDNRVELAAKLLFYHRISGSSNPFEIISLLNEDSISQLDMSKVGPAIGTGGFGDVHSGALKNGDRVSIKCLRMLGANDSDDKKLKVPPASGLIAHINSDLPTNTKVHGDIKGANVLVSEDHVPKLTDFGTSTLSKYTLAFTETQPYLVLRWTAPEIFIEGKAHTFDSDVYALGMTILEAFTGSVPYASFTVGEYDTKF</sequence>
<organism evidence="2 3">
    <name type="scientific">Rhizoctonia solani</name>
    <dbReference type="NCBI Taxonomy" id="456999"/>
    <lineage>
        <taxon>Eukaryota</taxon>
        <taxon>Fungi</taxon>
        <taxon>Dikarya</taxon>
        <taxon>Basidiomycota</taxon>
        <taxon>Agaricomycotina</taxon>
        <taxon>Agaricomycetes</taxon>
        <taxon>Cantharellales</taxon>
        <taxon>Ceratobasidiaceae</taxon>
        <taxon>Rhizoctonia</taxon>
    </lineage>
</organism>
<evidence type="ECO:0000259" key="1">
    <source>
        <dbReference type="PROSITE" id="PS50011"/>
    </source>
</evidence>
<evidence type="ECO:0000313" key="2">
    <source>
        <dbReference type="EMBL" id="CUA71616.1"/>
    </source>
</evidence>
<feature type="domain" description="Protein kinase" evidence="1">
    <location>
        <begin position="45"/>
        <end position="306"/>
    </location>
</feature>